<dbReference type="InterPro" id="IPR051620">
    <property type="entry name" value="ORF904-like_C"/>
</dbReference>
<evidence type="ECO:0000313" key="6">
    <source>
        <dbReference type="EMBL" id="AGB38056.1"/>
    </source>
</evidence>
<dbReference type="Pfam" id="PF08706">
    <property type="entry name" value="D5_N"/>
    <property type="match status" value="1"/>
</dbReference>
<dbReference type="KEGG" id="nou:Natoc_2278"/>
<dbReference type="Gene3D" id="3.40.50.300">
    <property type="entry name" value="P-loop containing nucleotide triphosphate hydrolases"/>
    <property type="match status" value="1"/>
</dbReference>
<keyword evidence="7" id="KW-1185">Reference proteome</keyword>
<dbReference type="SMART" id="SM00885">
    <property type="entry name" value="D5_N"/>
    <property type="match status" value="1"/>
</dbReference>
<evidence type="ECO:0000259" key="5">
    <source>
        <dbReference type="PROSITE" id="PS51206"/>
    </source>
</evidence>
<dbReference type="AlphaFoldDB" id="L0JZ67"/>
<evidence type="ECO:0000256" key="1">
    <source>
        <dbReference type="ARBA" id="ARBA00022741"/>
    </source>
</evidence>
<dbReference type="Proteomes" id="UP000010878">
    <property type="component" value="Chromosome"/>
</dbReference>
<dbReference type="PANTHER" id="PTHR35372">
    <property type="entry name" value="ATP BINDING PROTEIN-RELATED"/>
    <property type="match status" value="1"/>
</dbReference>
<gene>
    <name evidence="6" type="ORF">Natoc_2278</name>
</gene>
<dbReference type="SUPFAM" id="SSF52540">
    <property type="entry name" value="P-loop containing nucleoside triphosphate hydrolases"/>
    <property type="match status" value="1"/>
</dbReference>
<keyword evidence="3" id="KW-0067">ATP-binding</keyword>
<sequence>MEGSYPEHDTVDVVNPDDNSIDSREDIEAILEAVSNEVELIDEFLYTEKNMNTTWFPSALVAQLIAPWMHWEWANVSAALSMIDAQKYGDTLTESEERRVHLAYRKAEDGNYGDLITECESVEAINATVNDAAERLDRNASDYIVHDDDPGEKFTERRGMTLSMRVRKDILEQWKPNKYARSEEVDGPTLDKGDAVQMMVGVLEDHWDYVMPAGDVKDWRPRLHVFNEARGIYEPRGEEQVRGLMEHLMQSESTTAMVDEVVKKLKRRNLVRVRQLEQREPGPFRIAVGNGVLDLRTGELDDYTADEYHRASIDVNYHPTAECGEIDEFMHDVMEDDDVPTMYRAIAHTLLKEYVSAKALLLVGEGKNGKSRLLELVEMFIGEHNVSGRSLQDLTSDQYAASDLQGALANINGDMSEQQVRNTSTFKKLTGGDRITGDIKWEKPVKFENHATLIFASNGVPEMPDNDMALWRRWIYINFPYKFGPDGDKEAVPRRKLMRRIASDDQFEGLLARCVEEIGEWWESGRDFFPNVDTPTEVRERMLKASDPVYAFASDCLDSVNPEDVDELSDAMERTERVRKAYSLYASEENLPNISAERFGSKIKSLSDYAVERRRTTALSDGPNREPAYTGIRLNQRGHELVEYDEMNEGDVRNASLKDEYEIPERIGTAHRDQVKQYIEENPEATVEDVREDLFISKAAIDELEVVVDRWGDG</sequence>
<name>L0JZ67_9EURY</name>
<organism evidence="6 7">
    <name type="scientific">Natronococcus occultus SP4</name>
    <dbReference type="NCBI Taxonomy" id="694430"/>
    <lineage>
        <taxon>Archaea</taxon>
        <taxon>Methanobacteriati</taxon>
        <taxon>Methanobacteriota</taxon>
        <taxon>Stenosarchaea group</taxon>
        <taxon>Halobacteria</taxon>
        <taxon>Halobacteriales</taxon>
        <taxon>Natrialbaceae</taxon>
        <taxon>Natronococcus</taxon>
    </lineage>
</organism>
<reference evidence="6 7" key="1">
    <citation type="submission" date="2012-11" db="EMBL/GenBank/DDBJ databases">
        <title>FINISHED of Natronococcus occultus SP4, DSM 3396.</title>
        <authorList>
            <consortium name="DOE Joint Genome Institute"/>
            <person name="Eisen J."/>
            <person name="Huntemann M."/>
            <person name="Wei C.-L."/>
            <person name="Han J."/>
            <person name="Detter J.C."/>
            <person name="Han C."/>
            <person name="Tapia R."/>
            <person name="Chen A."/>
            <person name="Kyrpides N."/>
            <person name="Mavromatis K."/>
            <person name="Markowitz V."/>
            <person name="Szeto E."/>
            <person name="Ivanova N."/>
            <person name="Mikhailova N."/>
            <person name="Ovchinnikova G."/>
            <person name="Pagani I."/>
            <person name="Pati A."/>
            <person name="Goodwin L."/>
            <person name="Nordberg H.P."/>
            <person name="Cantor M.N."/>
            <person name="Hua S.X."/>
            <person name="Woyke T."/>
            <person name="Eisen J."/>
            <person name="Klenk H.-P."/>
            <person name="Klenk H.-P."/>
        </authorList>
    </citation>
    <scope>NUCLEOTIDE SEQUENCE [LARGE SCALE GENOMIC DNA]</scope>
    <source>
        <strain evidence="6 7">SP4</strain>
    </source>
</reference>
<dbReference type="eggNOG" id="arCOG06914">
    <property type="taxonomic scope" value="Archaea"/>
</dbReference>
<dbReference type="STRING" id="694430.Natoc_2278"/>
<keyword evidence="1" id="KW-0547">Nucleotide-binding</keyword>
<evidence type="ECO:0000313" key="7">
    <source>
        <dbReference type="Proteomes" id="UP000010878"/>
    </source>
</evidence>
<proteinExistence type="predicted"/>
<dbReference type="InterPro" id="IPR014015">
    <property type="entry name" value="Helicase_SF3_DNA-vir"/>
</dbReference>
<dbReference type="PANTHER" id="PTHR35372:SF2">
    <property type="entry name" value="SF3 HELICASE DOMAIN-CONTAINING PROTEIN"/>
    <property type="match status" value="1"/>
</dbReference>
<dbReference type="NCBIfam" id="TIGR01613">
    <property type="entry name" value="primase_Cterm"/>
    <property type="match status" value="1"/>
</dbReference>
<dbReference type="Pfam" id="PF19263">
    <property type="entry name" value="DUF5906"/>
    <property type="match status" value="1"/>
</dbReference>
<evidence type="ECO:0000256" key="2">
    <source>
        <dbReference type="ARBA" id="ARBA00022801"/>
    </source>
</evidence>
<feature type="compositionally biased region" description="Basic and acidic residues" evidence="4">
    <location>
        <begin position="1"/>
        <end position="11"/>
    </location>
</feature>
<dbReference type="HOGENOM" id="CLU_386689_0_0_2"/>
<evidence type="ECO:0000256" key="4">
    <source>
        <dbReference type="SAM" id="MobiDB-lite"/>
    </source>
</evidence>
<accession>L0JZ67</accession>
<dbReference type="OrthoDB" id="271668at2157"/>
<dbReference type="EMBL" id="CP003929">
    <property type="protein sequence ID" value="AGB38056.1"/>
    <property type="molecule type" value="Genomic_DNA"/>
</dbReference>
<dbReference type="PROSITE" id="PS51206">
    <property type="entry name" value="SF3_HELICASE_1"/>
    <property type="match status" value="1"/>
</dbReference>
<dbReference type="GO" id="GO:0005524">
    <property type="term" value="F:ATP binding"/>
    <property type="evidence" value="ECO:0007669"/>
    <property type="project" value="UniProtKB-KW"/>
</dbReference>
<feature type="domain" description="SF3 helicase" evidence="5">
    <location>
        <begin position="337"/>
        <end position="492"/>
    </location>
</feature>
<dbReference type="InterPro" id="IPR006500">
    <property type="entry name" value="Helicase_put_C_phage/plasmid"/>
</dbReference>
<feature type="region of interest" description="Disordered" evidence="4">
    <location>
        <begin position="1"/>
        <end position="21"/>
    </location>
</feature>
<protein>
    <submittedName>
        <fullName evidence="6">Phage/plasmid primase, P4 family, C-terminal domain protein</fullName>
    </submittedName>
</protein>
<dbReference type="InterPro" id="IPR027417">
    <property type="entry name" value="P-loop_NTPase"/>
</dbReference>
<dbReference type="RefSeq" id="WP_015321499.1">
    <property type="nucleotide sequence ID" value="NC_019974.1"/>
</dbReference>
<dbReference type="GO" id="GO:0016787">
    <property type="term" value="F:hydrolase activity"/>
    <property type="evidence" value="ECO:0007669"/>
    <property type="project" value="UniProtKB-KW"/>
</dbReference>
<evidence type="ECO:0000256" key="3">
    <source>
        <dbReference type="ARBA" id="ARBA00022840"/>
    </source>
</evidence>
<dbReference type="InterPro" id="IPR014818">
    <property type="entry name" value="Phage/plasmid_primase_P4_C"/>
</dbReference>
<dbReference type="InterPro" id="IPR045455">
    <property type="entry name" value="NrS-1_pol-like_helicase"/>
</dbReference>
<keyword evidence="2" id="KW-0378">Hydrolase</keyword>
<dbReference type="GeneID" id="14403962"/>